<keyword evidence="3" id="KW-1185">Reference proteome</keyword>
<dbReference type="EMBL" id="JAEVFJ010000013">
    <property type="protein sequence ID" value="KAH8101303.1"/>
    <property type="molecule type" value="Genomic_DNA"/>
</dbReference>
<comment type="caution">
    <text evidence="2">The sequence shown here is derived from an EMBL/GenBank/DDBJ whole genome shotgun (WGS) entry which is preliminary data.</text>
</comment>
<organism evidence="2 3">
    <name type="scientific">Cristinia sonorae</name>
    <dbReference type="NCBI Taxonomy" id="1940300"/>
    <lineage>
        <taxon>Eukaryota</taxon>
        <taxon>Fungi</taxon>
        <taxon>Dikarya</taxon>
        <taxon>Basidiomycota</taxon>
        <taxon>Agaricomycotina</taxon>
        <taxon>Agaricomycetes</taxon>
        <taxon>Agaricomycetidae</taxon>
        <taxon>Agaricales</taxon>
        <taxon>Pleurotineae</taxon>
        <taxon>Stephanosporaceae</taxon>
        <taxon>Cristinia</taxon>
    </lineage>
</organism>
<dbReference type="Proteomes" id="UP000813824">
    <property type="component" value="Unassembled WGS sequence"/>
</dbReference>
<evidence type="ECO:0000313" key="3">
    <source>
        <dbReference type="Proteomes" id="UP000813824"/>
    </source>
</evidence>
<feature type="coiled-coil region" evidence="1">
    <location>
        <begin position="233"/>
        <end position="260"/>
    </location>
</feature>
<proteinExistence type="predicted"/>
<accession>A0A8K0UPN3</accession>
<gene>
    <name evidence="2" type="ORF">BXZ70DRAFT_123204</name>
</gene>
<sequence>MVMASSSRIKRVAITLAGDSQSQNLVGSNLQVVFVITPIGPKGSPLFQKSVVQTFDCSSQRDEPVTFECDCYYSQMWQEEAGSAVPATGVISPQKGAREVLWRKIWNIFSYNSASIPEPAERSWKLGLQAYFGPTNLQMGANDQKEEARVLDERTRKPWSVGLDDLPEETSLCLALSPLGQMCISVVPTAPVATIIHTEEDGASSSGEEVVTSKNQDTDARIKAMEDTIHSMRTLFTQEITELREQVKKLTEEKSQNLSTQPTTPPSIRPQADTCACSCHTTVAFDEAITKVAIMVEEVRKDLLAERNKLNAVEGWMRDVEGRMKGFESAVSSLEAARDEHIEAIDSPATKEAAAITLEQLDIFRKQVNDANEITLDALRQRVTDVNAVALEARRTANTAQNNFQQTDAASVQRTIDSLTDGIASLKGNMDRLGAEVIKINRELQEVGGATMTLWRERGVVQSAMGTALRNKGDIEKLQRSVGAGMSSYGSR</sequence>
<dbReference type="AlphaFoldDB" id="A0A8K0UPN3"/>
<name>A0A8K0UPN3_9AGAR</name>
<evidence type="ECO:0000313" key="2">
    <source>
        <dbReference type="EMBL" id="KAH8101303.1"/>
    </source>
</evidence>
<protein>
    <submittedName>
        <fullName evidence="2">Uncharacterized protein</fullName>
    </submittedName>
</protein>
<evidence type="ECO:0000256" key="1">
    <source>
        <dbReference type="SAM" id="Coils"/>
    </source>
</evidence>
<keyword evidence="1" id="KW-0175">Coiled coil</keyword>
<reference evidence="2" key="1">
    <citation type="journal article" date="2021" name="New Phytol.">
        <title>Evolutionary innovations through gain and loss of genes in the ectomycorrhizal Boletales.</title>
        <authorList>
            <person name="Wu G."/>
            <person name="Miyauchi S."/>
            <person name="Morin E."/>
            <person name="Kuo A."/>
            <person name="Drula E."/>
            <person name="Varga T."/>
            <person name="Kohler A."/>
            <person name="Feng B."/>
            <person name="Cao Y."/>
            <person name="Lipzen A."/>
            <person name="Daum C."/>
            <person name="Hundley H."/>
            <person name="Pangilinan J."/>
            <person name="Johnson J."/>
            <person name="Barry K."/>
            <person name="LaButti K."/>
            <person name="Ng V."/>
            <person name="Ahrendt S."/>
            <person name="Min B."/>
            <person name="Choi I.G."/>
            <person name="Park H."/>
            <person name="Plett J.M."/>
            <person name="Magnuson J."/>
            <person name="Spatafora J.W."/>
            <person name="Nagy L.G."/>
            <person name="Henrissat B."/>
            <person name="Grigoriev I.V."/>
            <person name="Yang Z.L."/>
            <person name="Xu J."/>
            <person name="Martin F.M."/>
        </authorList>
    </citation>
    <scope>NUCLEOTIDE SEQUENCE</scope>
    <source>
        <strain evidence="2">KKN 215</strain>
    </source>
</reference>